<dbReference type="SUPFAM" id="SSF140453">
    <property type="entry name" value="EsxAB dimer-like"/>
    <property type="match status" value="1"/>
</dbReference>
<keyword evidence="2" id="KW-1185">Reference proteome</keyword>
<protein>
    <recommendedName>
        <fullName evidence="3">WXG100 family type VII secretion target</fullName>
    </recommendedName>
</protein>
<comment type="caution">
    <text evidence="1">The sequence shown here is derived from an EMBL/GenBank/DDBJ whole genome shotgun (WGS) entry which is preliminary data.</text>
</comment>
<evidence type="ECO:0000313" key="2">
    <source>
        <dbReference type="Proteomes" id="UP001596174"/>
    </source>
</evidence>
<proteinExistence type="predicted"/>
<dbReference type="InterPro" id="IPR036689">
    <property type="entry name" value="ESAT-6-like_sf"/>
</dbReference>
<dbReference type="Proteomes" id="UP001596174">
    <property type="component" value="Unassembled WGS sequence"/>
</dbReference>
<accession>A0ABW1G4F6</accession>
<name>A0ABW1G4F6_9ACTN</name>
<dbReference type="EMBL" id="JBHSQJ010000084">
    <property type="protein sequence ID" value="MFC5909615.1"/>
    <property type="molecule type" value="Genomic_DNA"/>
</dbReference>
<gene>
    <name evidence="1" type="ORF">ACFP3V_20655</name>
</gene>
<organism evidence="1 2">
    <name type="scientific">Streptacidiphilus monticola</name>
    <dbReference type="NCBI Taxonomy" id="2161674"/>
    <lineage>
        <taxon>Bacteria</taxon>
        <taxon>Bacillati</taxon>
        <taxon>Actinomycetota</taxon>
        <taxon>Actinomycetes</taxon>
        <taxon>Kitasatosporales</taxon>
        <taxon>Streptomycetaceae</taxon>
        <taxon>Streptacidiphilus</taxon>
    </lineage>
</organism>
<evidence type="ECO:0000313" key="1">
    <source>
        <dbReference type="EMBL" id="MFC5909615.1"/>
    </source>
</evidence>
<sequence>MTQVSEELRRVAAQVDEQAARLGRRLQQAEWQGRAATAFRARMRERLRAAAEGAQRLREGAAALDEFARRERGGGR</sequence>
<dbReference type="Gene3D" id="1.10.287.1060">
    <property type="entry name" value="ESAT-6-like"/>
    <property type="match status" value="1"/>
</dbReference>
<reference evidence="2" key="1">
    <citation type="journal article" date="2019" name="Int. J. Syst. Evol. Microbiol.">
        <title>The Global Catalogue of Microorganisms (GCM) 10K type strain sequencing project: providing services to taxonomists for standard genome sequencing and annotation.</title>
        <authorList>
            <consortium name="The Broad Institute Genomics Platform"/>
            <consortium name="The Broad Institute Genome Sequencing Center for Infectious Disease"/>
            <person name="Wu L."/>
            <person name="Ma J."/>
        </authorList>
    </citation>
    <scope>NUCLEOTIDE SEQUENCE [LARGE SCALE GENOMIC DNA]</scope>
    <source>
        <strain evidence="2">JCM 4816</strain>
    </source>
</reference>
<evidence type="ECO:0008006" key="3">
    <source>
        <dbReference type="Google" id="ProtNLM"/>
    </source>
</evidence>
<dbReference type="RefSeq" id="WP_380585568.1">
    <property type="nucleotide sequence ID" value="NZ_JBHSQJ010000084.1"/>
</dbReference>